<comment type="caution">
    <text evidence="1">The sequence shown here is derived from an EMBL/GenBank/DDBJ whole genome shotgun (WGS) entry which is preliminary data.</text>
</comment>
<evidence type="ECO:0000313" key="2">
    <source>
        <dbReference type="Proteomes" id="UP001164539"/>
    </source>
</evidence>
<proteinExistence type="predicted"/>
<sequence length="868" mass="96374">MSANKQSPSCPSMSSSRPNPIVRNSESKDPMRRSFSGNPFAKPSSIVANSRGGFNPNTPLNSPTDFPRRSSFGRENSCSLSDYEDKENSKSSTLRPGRVQSPASASKGTKNFMSPTISAASKFTTSPRKKILVERNEPFRSSVSFSDAKGQSMENTNAKPAICSNKKKTVSFSDAIGLLIEDDLSKPEMSLNEKKIEASYHSTVTDTSHNEALKNDADFDSEVPLNSKNDDADFDSEVPLNSKNDIGSSQDCVNLDSTFKISPRTSCSTASPMLAPLDADPLMPPYDPKTNYLSPRPQFLHYKPNPRIELMNDKDGTRLEESFMSENLSDSEVSETLSDSQKESEDVSSGETVKEESEQEEESEKEKINVPEPNPVSTHKVKEIVQSKVVSKSKFFTRSKFIALLLALVFAFMAISVSDSTVTNLSVLKDLSLYDFYVPPEIVEYAKVNFEVVTQKSRLWAANSFSYICELLSEVRGVHKLGHLQYSNLSALIDGYPKFAGAEFNYDKNLLVPIGEIDAKTEPLEENHQEIEENEEDVEEALEEDNNGGFEEQMLQDFEHLQDIEEDNDNIHETLEDHTEPESEEVCSTPTAEQTKPESEVIKPVNSEAEQTEETVQSVDNSGIKLESNIDVIDQPVVISEVTEIQPEPKEPQGESDYYSHAEIESTKAEENAENTELDASLDNLQTSAEVDKFLTKNVVGISSLVILSLLAATVFFFNHAKKGKLSNPKATNPVVQSLMTKKLDYSPISVTAEHASEQRLTSRNWQTEDDDDMLEESASSEMSSFKVSSSHSKKGLKTSSEAHSQERKPRKNSRRESLASSDFSLSSASYGSFTTYEKFPSKHGYGDEEVVTPVRRSSRIRNLVTFP</sequence>
<dbReference type="EMBL" id="CM051399">
    <property type="protein sequence ID" value="KAJ4716091.1"/>
    <property type="molecule type" value="Genomic_DNA"/>
</dbReference>
<keyword evidence="2" id="KW-1185">Reference proteome</keyword>
<gene>
    <name evidence="1" type="ORF">OWV82_011158</name>
</gene>
<keyword evidence="1" id="KW-0812">Transmembrane</keyword>
<name>A0ACC1XX58_MELAZ</name>
<evidence type="ECO:0000313" key="1">
    <source>
        <dbReference type="EMBL" id="KAJ4716091.1"/>
    </source>
</evidence>
<organism evidence="1 2">
    <name type="scientific">Melia azedarach</name>
    <name type="common">Chinaberry tree</name>
    <dbReference type="NCBI Taxonomy" id="155640"/>
    <lineage>
        <taxon>Eukaryota</taxon>
        <taxon>Viridiplantae</taxon>
        <taxon>Streptophyta</taxon>
        <taxon>Embryophyta</taxon>
        <taxon>Tracheophyta</taxon>
        <taxon>Spermatophyta</taxon>
        <taxon>Magnoliopsida</taxon>
        <taxon>eudicotyledons</taxon>
        <taxon>Gunneridae</taxon>
        <taxon>Pentapetalae</taxon>
        <taxon>rosids</taxon>
        <taxon>malvids</taxon>
        <taxon>Sapindales</taxon>
        <taxon>Meliaceae</taxon>
        <taxon>Melia</taxon>
    </lineage>
</organism>
<accession>A0ACC1XX58</accession>
<dbReference type="Proteomes" id="UP001164539">
    <property type="component" value="Chromosome 6"/>
</dbReference>
<keyword evidence="1" id="KW-0472">Membrane</keyword>
<reference evidence="1 2" key="1">
    <citation type="journal article" date="2023" name="Science">
        <title>Complex scaffold remodeling in plant triterpene biosynthesis.</title>
        <authorList>
            <person name="De La Pena R."/>
            <person name="Hodgson H."/>
            <person name="Liu J.C."/>
            <person name="Stephenson M.J."/>
            <person name="Martin A.C."/>
            <person name="Owen C."/>
            <person name="Harkess A."/>
            <person name="Leebens-Mack J."/>
            <person name="Jimenez L.E."/>
            <person name="Osbourn A."/>
            <person name="Sattely E.S."/>
        </authorList>
    </citation>
    <scope>NUCLEOTIDE SEQUENCE [LARGE SCALE GENOMIC DNA]</scope>
    <source>
        <strain evidence="2">cv. JPN11</strain>
        <tissue evidence="1">Leaf</tissue>
    </source>
</reference>
<protein>
    <submittedName>
        <fullName evidence="1">Transmembrane protein</fullName>
    </submittedName>
</protein>